<evidence type="ECO:0000256" key="1">
    <source>
        <dbReference type="SAM" id="SignalP"/>
    </source>
</evidence>
<sequence>MKKSYKLLVIILLLPILSIGQSRNDAGLQGDAGAVSGFYDANVPVNFPTGASSWWHLLDVRHSNTINNFAMQFAGSFFNQELFFRKTNDSPTTAWSRVLLETDGKVGIGTTDTKGYKLAVAGDMIAESIKVKLQSVWPDYVFTNSYALPTLQETEKHIKEKGHLPGIPSAEEVNTNGIDLGEMNAKLLKKIEELTLYLIEMKKENRIQQKVNDDQNQMLRAEINALKSKP</sequence>
<dbReference type="AlphaFoldDB" id="A0A4R0NG66"/>
<keyword evidence="1" id="KW-0732">Signal</keyword>
<dbReference type="Proteomes" id="UP000291117">
    <property type="component" value="Unassembled WGS sequence"/>
</dbReference>
<feature type="chain" id="PRO_5020878372" evidence="1">
    <location>
        <begin position="25"/>
        <end position="230"/>
    </location>
</feature>
<accession>A0A4R0NG66</accession>
<evidence type="ECO:0000313" key="3">
    <source>
        <dbReference type="Proteomes" id="UP000291117"/>
    </source>
</evidence>
<dbReference type="EMBL" id="SJSM01000003">
    <property type="protein sequence ID" value="TCC97694.1"/>
    <property type="molecule type" value="Genomic_DNA"/>
</dbReference>
<dbReference type="OrthoDB" id="657976at2"/>
<dbReference type="RefSeq" id="WP_131608054.1">
    <property type="nucleotide sequence ID" value="NZ_SJSM01000003.1"/>
</dbReference>
<evidence type="ECO:0000313" key="2">
    <source>
        <dbReference type="EMBL" id="TCC97694.1"/>
    </source>
</evidence>
<reference evidence="2 3" key="1">
    <citation type="submission" date="2019-02" db="EMBL/GenBank/DDBJ databases">
        <title>Pedobacter sp. RP-3-8 sp. nov., isolated from Arctic soil.</title>
        <authorList>
            <person name="Dahal R.H."/>
        </authorList>
    </citation>
    <scope>NUCLEOTIDE SEQUENCE [LARGE SCALE GENOMIC DNA]</scope>
    <source>
        <strain evidence="2 3">RP-3-8</strain>
    </source>
</reference>
<protein>
    <submittedName>
        <fullName evidence="2">Uncharacterized protein</fullName>
    </submittedName>
</protein>
<feature type="signal peptide" evidence="1">
    <location>
        <begin position="1"/>
        <end position="24"/>
    </location>
</feature>
<organism evidence="2 3">
    <name type="scientific">Pedobacter hiemivivus</name>
    <dbReference type="NCBI Taxonomy" id="2530454"/>
    <lineage>
        <taxon>Bacteria</taxon>
        <taxon>Pseudomonadati</taxon>
        <taxon>Bacteroidota</taxon>
        <taxon>Sphingobacteriia</taxon>
        <taxon>Sphingobacteriales</taxon>
        <taxon>Sphingobacteriaceae</taxon>
        <taxon>Pedobacter</taxon>
    </lineage>
</organism>
<comment type="caution">
    <text evidence="2">The sequence shown here is derived from an EMBL/GenBank/DDBJ whole genome shotgun (WGS) entry which is preliminary data.</text>
</comment>
<proteinExistence type="predicted"/>
<name>A0A4R0NG66_9SPHI</name>
<keyword evidence="3" id="KW-1185">Reference proteome</keyword>
<gene>
    <name evidence="2" type="ORF">EZ444_07195</name>
</gene>